<evidence type="ECO:0000313" key="1">
    <source>
        <dbReference type="EMBL" id="UZW74255.1"/>
    </source>
</evidence>
<evidence type="ECO:0000313" key="2">
    <source>
        <dbReference type="Proteomes" id="UP001164472"/>
    </source>
</evidence>
<dbReference type="AlphaFoldDB" id="A0A9E8KPJ8"/>
<dbReference type="RefSeq" id="WP_251811144.1">
    <property type="nucleotide sequence ID" value="NZ_CP101527.1"/>
</dbReference>
<keyword evidence="2" id="KW-1185">Reference proteome</keyword>
<sequence length="60" mass="6767">MESKGKLRLDTLELVAKDLNSNLILIPKEKLNAVQAVLESESSSDMSRRPEQLVPIKVKY</sequence>
<dbReference type="Proteomes" id="UP001164472">
    <property type="component" value="Chromosome"/>
</dbReference>
<organism evidence="1 2">
    <name type="scientific">Alkalimarinus sediminis</name>
    <dbReference type="NCBI Taxonomy" id="1632866"/>
    <lineage>
        <taxon>Bacteria</taxon>
        <taxon>Pseudomonadati</taxon>
        <taxon>Pseudomonadota</taxon>
        <taxon>Gammaproteobacteria</taxon>
        <taxon>Alteromonadales</taxon>
        <taxon>Alteromonadaceae</taxon>
        <taxon>Alkalimarinus</taxon>
    </lineage>
</organism>
<gene>
    <name evidence="1" type="ORF">NNL22_14680</name>
</gene>
<proteinExistence type="predicted"/>
<dbReference type="EMBL" id="CP101527">
    <property type="protein sequence ID" value="UZW74255.1"/>
    <property type="molecule type" value="Genomic_DNA"/>
</dbReference>
<accession>A0A9E8KPJ8</accession>
<name>A0A9E8KPJ8_9ALTE</name>
<protein>
    <submittedName>
        <fullName evidence="1">Uncharacterized protein</fullName>
    </submittedName>
</protein>
<reference evidence="1" key="1">
    <citation type="submission" date="2022-07" db="EMBL/GenBank/DDBJ databases">
        <title>Alkalimarinus sp. nov., isolated from gut of a Alitta virens.</title>
        <authorList>
            <person name="Yang A.I."/>
            <person name="Shin N.-R."/>
        </authorList>
    </citation>
    <scope>NUCLEOTIDE SEQUENCE</scope>
    <source>
        <strain evidence="1">FA028</strain>
    </source>
</reference>
<dbReference type="KEGG" id="asem:NNL22_14680"/>